<reference evidence="2" key="1">
    <citation type="submission" date="2020-12" db="EMBL/GenBank/DDBJ databases">
        <title>Prauserella sp. ASG 168, a novel actinomycete isolated from cave rock.</title>
        <authorList>
            <person name="Suriyachadkun C."/>
        </authorList>
    </citation>
    <scope>NUCLEOTIDE SEQUENCE</scope>
    <source>
        <strain evidence="2">ASG 168</strain>
    </source>
</reference>
<dbReference type="Proteomes" id="UP000635245">
    <property type="component" value="Unassembled WGS sequence"/>
</dbReference>
<keyword evidence="3" id="KW-1185">Reference proteome</keyword>
<dbReference type="PANTHER" id="PTHR11647:SF1">
    <property type="entry name" value="COLLAPSIN RESPONSE MEDIATOR PROTEIN"/>
    <property type="match status" value="1"/>
</dbReference>
<dbReference type="InterPro" id="IPR011059">
    <property type="entry name" value="Metal-dep_hydrolase_composite"/>
</dbReference>
<comment type="caution">
    <text evidence="2">The sequence shown here is derived from an EMBL/GenBank/DDBJ whole genome shotgun (WGS) entry which is preliminary data.</text>
</comment>
<dbReference type="RefSeq" id="WP_200323186.1">
    <property type="nucleotide sequence ID" value="NZ_JAENJH010000008.1"/>
</dbReference>
<dbReference type="GO" id="GO:0016811">
    <property type="term" value="F:hydrolase activity, acting on carbon-nitrogen (but not peptide) bonds, in linear amides"/>
    <property type="evidence" value="ECO:0007669"/>
    <property type="project" value="InterPro"/>
</dbReference>
<feature type="domain" description="Amidohydrolase 3" evidence="1">
    <location>
        <begin position="48"/>
        <end position="509"/>
    </location>
</feature>
<name>A0A934QZ51_9PSEU</name>
<proteinExistence type="predicted"/>
<dbReference type="InterPro" id="IPR032466">
    <property type="entry name" value="Metal_Hydrolase"/>
</dbReference>
<sequence length="540" mass="56537">MPEFDVLLSGGTVVDGTGSAPVQADVGVTGDRVTFIGAAGSARSAAAVLDCTGAVVSPGFIDLHSHSDFTLCDSPAAQACVCQGVTTVVTGNCGSAPFPGPHGFDGVASTQLARNGGKAEIWPDFDGFAAAVEAARPAVNVAAMAGHATLRMAVLGDELRDATPDELVRMCGLLDLAAGQGIFGVSTGLIYAPGSFATVEELVAITEVAARHDLLYSTHMRDEGDHLLESVAEAVQTARRTGARLQISHLKALGPANHGAVEDALTAIDEARAEGLDVACDVYPYAASSTRLTSRLPNWALDGGFGALLERLGDRDARAVIAAELRERVGRTFLPAGITLAAMPEGTYTRWIGSSLADVAVATGVEPAQLALDVLAEHEAQVWIVNHAMAESDVDTVLRHPSSAVVSDGWVLDAEAGGHPHPRHFGTFARTLGRYVRDRGVLDLSEAVRKMTSLPAHRIGLTERGRLRRGLVADIAVFDAETVTDTATYEAPRSYALGVRHVLVNGRSVLRDGTPTAERAGRVLRRQDSPLGTRRGTGEV</sequence>
<dbReference type="Pfam" id="PF07969">
    <property type="entry name" value="Amidohydro_3"/>
    <property type="match status" value="1"/>
</dbReference>
<organism evidence="2 3">
    <name type="scientific">Prauserella cavernicola</name>
    <dbReference type="NCBI Taxonomy" id="2800127"/>
    <lineage>
        <taxon>Bacteria</taxon>
        <taxon>Bacillati</taxon>
        <taxon>Actinomycetota</taxon>
        <taxon>Actinomycetes</taxon>
        <taxon>Pseudonocardiales</taxon>
        <taxon>Pseudonocardiaceae</taxon>
        <taxon>Prauserella</taxon>
    </lineage>
</organism>
<dbReference type="Gene3D" id="3.30.1490.130">
    <property type="entry name" value="D-aminoacylase. Domain 3"/>
    <property type="match status" value="1"/>
</dbReference>
<dbReference type="InterPro" id="IPR013108">
    <property type="entry name" value="Amidohydro_3"/>
</dbReference>
<evidence type="ECO:0000259" key="1">
    <source>
        <dbReference type="Pfam" id="PF07969"/>
    </source>
</evidence>
<evidence type="ECO:0000313" key="2">
    <source>
        <dbReference type="EMBL" id="MBK1787964.1"/>
    </source>
</evidence>
<dbReference type="Gene3D" id="2.30.40.10">
    <property type="entry name" value="Urease, subunit C, domain 1"/>
    <property type="match status" value="1"/>
</dbReference>
<accession>A0A934QZ51</accession>
<dbReference type="CDD" id="cd01297">
    <property type="entry name" value="D-aminoacylase"/>
    <property type="match status" value="1"/>
</dbReference>
<dbReference type="EMBL" id="JAENJH010000008">
    <property type="protein sequence ID" value="MBK1787964.1"/>
    <property type="molecule type" value="Genomic_DNA"/>
</dbReference>
<dbReference type="AlphaFoldDB" id="A0A934QZ51"/>
<dbReference type="InterPro" id="IPR050378">
    <property type="entry name" value="Metallo-dep_Hydrolases_sf"/>
</dbReference>
<evidence type="ECO:0000313" key="3">
    <source>
        <dbReference type="Proteomes" id="UP000635245"/>
    </source>
</evidence>
<dbReference type="Gene3D" id="3.20.20.140">
    <property type="entry name" value="Metal-dependent hydrolases"/>
    <property type="match status" value="1"/>
</dbReference>
<protein>
    <submittedName>
        <fullName evidence="2">D-aminoacylase</fullName>
    </submittedName>
</protein>
<gene>
    <name evidence="2" type="ORF">JHE00_26840</name>
</gene>
<dbReference type="SUPFAM" id="SSF51338">
    <property type="entry name" value="Composite domain of metallo-dependent hydrolases"/>
    <property type="match status" value="1"/>
</dbReference>
<dbReference type="SUPFAM" id="SSF51556">
    <property type="entry name" value="Metallo-dependent hydrolases"/>
    <property type="match status" value="1"/>
</dbReference>
<dbReference type="PANTHER" id="PTHR11647">
    <property type="entry name" value="HYDRANTOINASE/DIHYDROPYRIMIDINASE FAMILY MEMBER"/>
    <property type="match status" value="1"/>
</dbReference>
<dbReference type="InterPro" id="IPR023100">
    <property type="entry name" value="D-aminoacylase_insert_dom_sf"/>
</dbReference>